<evidence type="ECO:0000313" key="4">
    <source>
        <dbReference type="EMBL" id="MDM8157605.1"/>
    </source>
</evidence>
<organism evidence="4 5">
    <name type="scientific">Amedibacillus dolichus</name>
    <dbReference type="NCBI Taxonomy" id="31971"/>
    <lineage>
        <taxon>Bacteria</taxon>
        <taxon>Bacillati</taxon>
        <taxon>Bacillota</taxon>
        <taxon>Erysipelotrichia</taxon>
        <taxon>Erysipelotrichales</taxon>
        <taxon>Erysipelotrichaceae</taxon>
        <taxon>Amedibacillus</taxon>
    </lineage>
</organism>
<proteinExistence type="inferred from homology"/>
<dbReference type="InterPro" id="IPR000979">
    <property type="entry name" value="Phosphodiesterase_MJ0936/Vps29"/>
</dbReference>
<dbReference type="SUPFAM" id="SSF56300">
    <property type="entry name" value="Metallo-dependent phosphatases"/>
    <property type="match status" value="1"/>
</dbReference>
<comment type="caution">
    <text evidence="4">The sequence shown here is derived from an EMBL/GenBank/DDBJ whole genome shotgun (WGS) entry which is preliminary data.</text>
</comment>
<comment type="similarity">
    <text evidence="1 2">Belongs to the metallophosphoesterase superfamily. YfcE family.</text>
</comment>
<dbReference type="PANTHER" id="PTHR11124">
    <property type="entry name" value="VACUOLAR SORTING PROTEIN VPS29"/>
    <property type="match status" value="1"/>
</dbReference>
<dbReference type="Gene3D" id="3.60.21.10">
    <property type="match status" value="1"/>
</dbReference>
<evidence type="ECO:0000313" key="5">
    <source>
        <dbReference type="Proteomes" id="UP001529340"/>
    </source>
</evidence>
<reference evidence="4" key="1">
    <citation type="submission" date="2023-06" db="EMBL/GenBank/DDBJ databases">
        <title>Identification and characterization of horizontal gene transfer across gut microbiota members of farm animals based on homology search.</title>
        <authorList>
            <person name="Schwarzerova J."/>
            <person name="Nykrynova M."/>
            <person name="Jureckova K."/>
            <person name="Cejkova D."/>
            <person name="Rychlik I."/>
        </authorList>
    </citation>
    <scope>NUCLEOTIDE SEQUENCE</scope>
    <source>
        <strain evidence="4">ET39</strain>
    </source>
</reference>
<dbReference type="Proteomes" id="UP001529340">
    <property type="component" value="Unassembled WGS sequence"/>
</dbReference>
<dbReference type="NCBIfam" id="TIGR00040">
    <property type="entry name" value="yfcE"/>
    <property type="match status" value="1"/>
</dbReference>
<dbReference type="EC" id="3.1.4.-" evidence="2"/>
<evidence type="ECO:0000256" key="2">
    <source>
        <dbReference type="RuleBase" id="RU362039"/>
    </source>
</evidence>
<dbReference type="InterPro" id="IPR029052">
    <property type="entry name" value="Metallo-depent_PP-like"/>
</dbReference>
<dbReference type="EMBL" id="JAUDCG010000035">
    <property type="protein sequence ID" value="MDM8157605.1"/>
    <property type="molecule type" value="Genomic_DNA"/>
</dbReference>
<dbReference type="RefSeq" id="WP_289608050.1">
    <property type="nucleotide sequence ID" value="NZ_JAUDCG010000035.1"/>
</dbReference>
<feature type="domain" description="Calcineurin-like phosphoesterase" evidence="3">
    <location>
        <begin position="1"/>
        <end position="141"/>
    </location>
</feature>
<evidence type="ECO:0000259" key="3">
    <source>
        <dbReference type="Pfam" id="PF12850"/>
    </source>
</evidence>
<protein>
    <recommendedName>
        <fullName evidence="2">Phosphoesterase</fullName>
        <ecNumber evidence="2">3.1.4.-</ecNumber>
    </recommendedName>
</protein>
<comment type="cofactor">
    <cofactor evidence="2">
        <name>a divalent metal cation</name>
        <dbReference type="ChEBI" id="CHEBI:60240"/>
    </cofactor>
</comment>
<sequence>MKIVVVSDSHGRDDLLYDLQLQHGDADAFLHCGDVENDAESFPGYVIVQGNNDYYYDLPAERILPFGEHRILLIHSHQFPYRKREERMRAYAQERGCDIVCYGHTHVADLHRADGITLLNPGSLKYSRDGRPPSYAILTLDGPRVDAKHIFLEPPKSKSRFFW</sequence>
<dbReference type="InterPro" id="IPR024654">
    <property type="entry name" value="Calcineurin-like_PHP_lpxH"/>
</dbReference>
<evidence type="ECO:0000256" key="1">
    <source>
        <dbReference type="ARBA" id="ARBA00008950"/>
    </source>
</evidence>
<keyword evidence="5" id="KW-1185">Reference proteome</keyword>
<reference evidence="4" key="2">
    <citation type="submission" date="2023-06" db="EMBL/GenBank/DDBJ databases">
        <authorList>
            <person name="Zeman M."/>
            <person name="Kubasova T."/>
            <person name="Jahodarova E."/>
            <person name="Nykrynova M."/>
            <person name="Rychlik I."/>
        </authorList>
    </citation>
    <scope>NUCLEOTIDE SEQUENCE</scope>
    <source>
        <strain evidence="4">ET39</strain>
    </source>
</reference>
<keyword evidence="2" id="KW-0479">Metal-binding</keyword>
<accession>A0ABT7UDY0</accession>
<dbReference type="Pfam" id="PF12850">
    <property type="entry name" value="Metallophos_2"/>
    <property type="match status" value="1"/>
</dbReference>
<name>A0ABT7UDY0_9FIRM</name>
<gene>
    <name evidence="4" type="ORF">QUV96_08140</name>
</gene>